<sequence length="144" mass="15249">MGKLRALTLALLFLLGGGGGAQTLLEATAVAALASSLDPAVRLPAGSYKARSPEPLLARFPEARDYALEAFVAKGLASRLHAAFVQQVLTAFAAAGYFLEGQEEKVVAGEVRTKYLLKDSLGRSALLLVVRKGDELVYGFGKRK</sequence>
<accession>A0A7C2C248</accession>
<evidence type="ECO:0000313" key="1">
    <source>
        <dbReference type="EMBL" id="HEH82999.1"/>
    </source>
</evidence>
<comment type="caution">
    <text evidence="1">The sequence shown here is derived from an EMBL/GenBank/DDBJ whole genome shotgun (WGS) entry which is preliminary data.</text>
</comment>
<proteinExistence type="predicted"/>
<protein>
    <submittedName>
        <fullName evidence="1">Uncharacterized protein</fullName>
    </submittedName>
</protein>
<reference evidence="1" key="1">
    <citation type="journal article" date="2020" name="mSystems">
        <title>Genome- and Community-Level Interaction Insights into Carbon Utilization and Element Cycling Functions of Hydrothermarchaeota in Hydrothermal Sediment.</title>
        <authorList>
            <person name="Zhou Z."/>
            <person name="Liu Y."/>
            <person name="Xu W."/>
            <person name="Pan J."/>
            <person name="Luo Z.H."/>
            <person name="Li M."/>
        </authorList>
    </citation>
    <scope>NUCLEOTIDE SEQUENCE [LARGE SCALE GENOMIC DNA]</scope>
    <source>
        <strain evidence="1">SpSt-246</strain>
    </source>
</reference>
<organism evidence="1">
    <name type="scientific">Thermus islandicus</name>
    <dbReference type="NCBI Taxonomy" id="540988"/>
    <lineage>
        <taxon>Bacteria</taxon>
        <taxon>Thermotogati</taxon>
        <taxon>Deinococcota</taxon>
        <taxon>Deinococci</taxon>
        <taxon>Thermales</taxon>
        <taxon>Thermaceae</taxon>
        <taxon>Thermus</taxon>
    </lineage>
</organism>
<dbReference type="EMBL" id="DSKL01000337">
    <property type="protein sequence ID" value="HEH82999.1"/>
    <property type="molecule type" value="Genomic_DNA"/>
</dbReference>
<gene>
    <name evidence="1" type="ORF">ENP73_08580</name>
</gene>
<name>A0A7C2C248_9DEIN</name>
<dbReference type="AlphaFoldDB" id="A0A7C2C248"/>